<dbReference type="AlphaFoldDB" id="A0AAD2FIS3"/>
<evidence type="ECO:0000313" key="2">
    <source>
        <dbReference type="EMBL" id="CAJ1943557.1"/>
    </source>
</evidence>
<keyword evidence="3" id="KW-1185">Reference proteome</keyword>
<feature type="region of interest" description="Disordered" evidence="1">
    <location>
        <begin position="132"/>
        <end position="159"/>
    </location>
</feature>
<feature type="compositionally biased region" description="Low complexity" evidence="1">
    <location>
        <begin position="512"/>
        <end position="524"/>
    </location>
</feature>
<feature type="compositionally biased region" description="Polar residues" evidence="1">
    <location>
        <begin position="1"/>
        <end position="13"/>
    </location>
</feature>
<sequence length="582" mass="63311">MTMKTDGTGSIVSEVSFDEETLDSRSQNSSFLEVTVADEHDDEHDASHTRHRHVTNADGKIVSTGKGKLKGSSKNLSPQAAGNRARCDSNNSGFSAGNRARCDTSDSGFSLVLRPDLDRDVSALTECLVPASPSMSIPQSPAFRHSSNDHQTRPKRKDSGFDLVVSNHSIPMSTLTMTVDSASERGSTTGGPVAKHHDFGDDFHQKWLNSTPRNVDGTILEDESEDSFRIFESDGSSSCCHFTPVSLIKPPKQPRGSKKKATKSLRPKGKENIKSSSKPKSVADKGKISKPILATKQDSARSLDSKSSRRSSSASKGKTSKPAVVAKPDSSHSRSGSKSKSKSKKKKKSNSSIKTKNTLRDSAKSEERDQSTPNKNGKFKENERDGPSSPDSKKSIKRRRSKNKESRQDGSLSPDKVKKQSSEKRISLSPKMRNSSSSSSPRTPKGSKSRKSTKAKASKTTTRKTSKNQNDSSGIRKDPPEEMMDDAESCTINNRTVPAIPIKPTVVMAQTSDSSSSQHSGWWSLTGSSNPTKSRFSTMEGSPTTTTKFGKMNLRMPMMMDAPKSPSMFGKLRRSTKARVRS</sequence>
<evidence type="ECO:0000313" key="3">
    <source>
        <dbReference type="Proteomes" id="UP001295423"/>
    </source>
</evidence>
<gene>
    <name evidence="2" type="ORF">CYCCA115_LOCUS8501</name>
</gene>
<reference evidence="2" key="1">
    <citation type="submission" date="2023-08" db="EMBL/GenBank/DDBJ databases">
        <authorList>
            <person name="Audoor S."/>
            <person name="Bilcke G."/>
        </authorList>
    </citation>
    <scope>NUCLEOTIDE SEQUENCE</scope>
</reference>
<feature type="compositionally biased region" description="Basic residues" evidence="1">
    <location>
        <begin position="255"/>
        <end position="267"/>
    </location>
</feature>
<feature type="compositionally biased region" description="Basic residues" evidence="1">
    <location>
        <begin position="571"/>
        <end position="582"/>
    </location>
</feature>
<organism evidence="2 3">
    <name type="scientific">Cylindrotheca closterium</name>
    <dbReference type="NCBI Taxonomy" id="2856"/>
    <lineage>
        <taxon>Eukaryota</taxon>
        <taxon>Sar</taxon>
        <taxon>Stramenopiles</taxon>
        <taxon>Ochrophyta</taxon>
        <taxon>Bacillariophyta</taxon>
        <taxon>Bacillariophyceae</taxon>
        <taxon>Bacillariophycidae</taxon>
        <taxon>Bacillariales</taxon>
        <taxon>Bacillariaceae</taxon>
        <taxon>Cylindrotheca</taxon>
    </lineage>
</organism>
<feature type="compositionally biased region" description="Low complexity" evidence="1">
    <location>
        <begin position="427"/>
        <end position="444"/>
    </location>
</feature>
<feature type="compositionally biased region" description="Basic and acidic residues" evidence="1">
    <location>
        <begin position="146"/>
        <end position="159"/>
    </location>
</feature>
<feature type="compositionally biased region" description="Low complexity" evidence="1">
    <location>
        <begin position="310"/>
        <end position="323"/>
    </location>
</feature>
<feature type="compositionally biased region" description="Polar residues" evidence="1">
    <location>
        <begin position="525"/>
        <end position="548"/>
    </location>
</feature>
<feature type="compositionally biased region" description="Basic and acidic residues" evidence="1">
    <location>
        <begin position="378"/>
        <end position="394"/>
    </location>
</feature>
<feature type="compositionally biased region" description="Basic residues" evidence="1">
    <location>
        <begin position="335"/>
        <end position="349"/>
    </location>
</feature>
<feature type="compositionally biased region" description="Basic and acidic residues" evidence="1">
    <location>
        <begin position="298"/>
        <end position="307"/>
    </location>
</feature>
<protein>
    <submittedName>
        <fullName evidence="2">Uncharacterized protein</fullName>
    </submittedName>
</protein>
<comment type="caution">
    <text evidence="2">The sequence shown here is derived from an EMBL/GenBank/DDBJ whole genome shotgun (WGS) entry which is preliminary data.</text>
</comment>
<dbReference type="Proteomes" id="UP001295423">
    <property type="component" value="Unassembled WGS sequence"/>
</dbReference>
<feature type="compositionally biased region" description="Basic and acidic residues" evidence="1">
    <location>
        <begin position="415"/>
        <end position="426"/>
    </location>
</feature>
<name>A0AAD2FIS3_9STRA</name>
<feature type="region of interest" description="Disordered" evidence="1">
    <location>
        <begin position="1"/>
        <end position="97"/>
    </location>
</feature>
<feature type="region of interest" description="Disordered" evidence="1">
    <location>
        <begin position="234"/>
        <end position="496"/>
    </location>
</feature>
<proteinExistence type="predicted"/>
<feature type="region of interest" description="Disordered" evidence="1">
    <location>
        <begin position="509"/>
        <end position="582"/>
    </location>
</feature>
<feature type="compositionally biased region" description="Basic and acidic residues" evidence="1">
    <location>
        <begin position="358"/>
        <end position="370"/>
    </location>
</feature>
<feature type="compositionally biased region" description="Basic residues" evidence="1">
    <location>
        <begin position="445"/>
        <end position="466"/>
    </location>
</feature>
<dbReference type="EMBL" id="CAKOGP040001113">
    <property type="protein sequence ID" value="CAJ1943557.1"/>
    <property type="molecule type" value="Genomic_DNA"/>
</dbReference>
<feature type="compositionally biased region" description="Low complexity" evidence="1">
    <location>
        <begin position="63"/>
        <end position="77"/>
    </location>
</feature>
<accession>A0AAD2FIS3</accession>
<evidence type="ECO:0000256" key="1">
    <source>
        <dbReference type="SAM" id="MobiDB-lite"/>
    </source>
</evidence>